<dbReference type="GO" id="GO:0005634">
    <property type="term" value="C:nucleus"/>
    <property type="evidence" value="ECO:0007669"/>
    <property type="project" value="TreeGrafter"/>
</dbReference>
<dbReference type="InterPro" id="IPR050279">
    <property type="entry name" value="Plant_def-hormone_signal"/>
</dbReference>
<dbReference type="GO" id="GO:0006952">
    <property type="term" value="P:defense response"/>
    <property type="evidence" value="ECO:0007669"/>
    <property type="project" value="UniProtKB-KW"/>
</dbReference>
<protein>
    <recommendedName>
        <fullName evidence="3">Bet v I/Major latex protein domain-containing protein</fullName>
    </recommendedName>
</protein>
<dbReference type="InterPro" id="IPR024949">
    <property type="entry name" value="Bet_v_I_allergen"/>
</dbReference>
<reference evidence="4" key="1">
    <citation type="submission" date="2019-10" db="EMBL/GenBank/DDBJ databases">
        <authorList>
            <person name="Zhang R."/>
            <person name="Pan Y."/>
            <person name="Wang J."/>
            <person name="Ma R."/>
            <person name="Yu S."/>
        </authorList>
    </citation>
    <scope>NUCLEOTIDE SEQUENCE</scope>
    <source>
        <strain evidence="4">LA-IB0</strain>
        <tissue evidence="4">Leaf</tissue>
    </source>
</reference>
<gene>
    <name evidence="4" type="ORF">BUALT_Bualt12G0100400</name>
</gene>
<dbReference type="GO" id="GO:0009738">
    <property type="term" value="P:abscisic acid-activated signaling pathway"/>
    <property type="evidence" value="ECO:0007669"/>
    <property type="project" value="InterPro"/>
</dbReference>
<organism evidence="4 5">
    <name type="scientific">Buddleja alternifolia</name>
    <dbReference type="NCBI Taxonomy" id="168488"/>
    <lineage>
        <taxon>Eukaryota</taxon>
        <taxon>Viridiplantae</taxon>
        <taxon>Streptophyta</taxon>
        <taxon>Embryophyta</taxon>
        <taxon>Tracheophyta</taxon>
        <taxon>Spermatophyta</taxon>
        <taxon>Magnoliopsida</taxon>
        <taxon>eudicotyledons</taxon>
        <taxon>Gunneridae</taxon>
        <taxon>Pentapetalae</taxon>
        <taxon>asterids</taxon>
        <taxon>lamiids</taxon>
        <taxon>Lamiales</taxon>
        <taxon>Scrophulariaceae</taxon>
        <taxon>Buddlejeae</taxon>
        <taxon>Buddleja</taxon>
    </lineage>
</organism>
<comment type="caution">
    <text evidence="4">The sequence shown here is derived from an EMBL/GenBank/DDBJ whole genome shotgun (WGS) entry which is preliminary data.</text>
</comment>
<dbReference type="AlphaFoldDB" id="A0AAV6WP16"/>
<name>A0AAV6WP16_9LAMI</name>
<dbReference type="Pfam" id="PF00407">
    <property type="entry name" value="Bet_v_1"/>
    <property type="match status" value="1"/>
</dbReference>
<feature type="domain" description="Bet v I/Major latex protein" evidence="3">
    <location>
        <begin position="1"/>
        <end position="149"/>
    </location>
</feature>
<evidence type="ECO:0000256" key="1">
    <source>
        <dbReference type="ARBA" id="ARBA00009744"/>
    </source>
</evidence>
<dbReference type="InterPro" id="IPR023393">
    <property type="entry name" value="START-like_dom_sf"/>
</dbReference>
<dbReference type="FunFam" id="3.30.530.20:FF:000007">
    <property type="entry name" value="Major pollen allergen Bet v 1-A"/>
    <property type="match status" value="1"/>
</dbReference>
<evidence type="ECO:0000256" key="2">
    <source>
        <dbReference type="RuleBase" id="RU000409"/>
    </source>
</evidence>
<dbReference type="PROSITE" id="PS00451">
    <property type="entry name" value="PATHOGENESIS_BETVI"/>
    <property type="match status" value="1"/>
</dbReference>
<evidence type="ECO:0000313" key="5">
    <source>
        <dbReference type="Proteomes" id="UP000826271"/>
    </source>
</evidence>
<dbReference type="Gene3D" id="3.30.530.20">
    <property type="match status" value="1"/>
</dbReference>
<comment type="similarity">
    <text evidence="1 2">Belongs to the BetVI family.</text>
</comment>
<evidence type="ECO:0000313" key="4">
    <source>
        <dbReference type="EMBL" id="KAG8372761.1"/>
    </source>
</evidence>
<sequence length="155" mass="17001">MGVKSFFHELKAKVSPSRLFKALITDAPNVVPKFAPLPIKSIDISGGGAVHAGCIMKTNFEDGTHMKYKMDAIDIENNTCKYTLIEGALLGDKVEKIVYDVKFEASNDGGCVIKQTCEYHTKGDVELNEEEIKEQSLGAFKACDQYLIANPHVCA</sequence>
<evidence type="ECO:0000259" key="3">
    <source>
        <dbReference type="Pfam" id="PF00407"/>
    </source>
</evidence>
<keyword evidence="2" id="KW-0568">Pathogenesis-related protein</keyword>
<keyword evidence="5" id="KW-1185">Reference proteome</keyword>
<dbReference type="GO" id="GO:0038023">
    <property type="term" value="F:signaling receptor activity"/>
    <property type="evidence" value="ECO:0007669"/>
    <property type="project" value="InterPro"/>
</dbReference>
<dbReference type="PANTHER" id="PTHR31213">
    <property type="entry name" value="OS08G0374000 PROTEIN-RELATED"/>
    <property type="match status" value="1"/>
</dbReference>
<dbReference type="EMBL" id="WHWC01000012">
    <property type="protein sequence ID" value="KAG8372761.1"/>
    <property type="molecule type" value="Genomic_DNA"/>
</dbReference>
<dbReference type="GO" id="GO:0005737">
    <property type="term" value="C:cytoplasm"/>
    <property type="evidence" value="ECO:0007669"/>
    <property type="project" value="TreeGrafter"/>
</dbReference>
<dbReference type="SUPFAM" id="SSF55961">
    <property type="entry name" value="Bet v1-like"/>
    <property type="match status" value="1"/>
</dbReference>
<dbReference type="GO" id="GO:0004864">
    <property type="term" value="F:protein phosphatase inhibitor activity"/>
    <property type="evidence" value="ECO:0007669"/>
    <property type="project" value="InterPro"/>
</dbReference>
<keyword evidence="2" id="KW-0611">Plant defense</keyword>
<dbReference type="CDD" id="cd07816">
    <property type="entry name" value="Bet_v1-like"/>
    <property type="match status" value="1"/>
</dbReference>
<dbReference type="PANTHER" id="PTHR31213:SF157">
    <property type="entry name" value="MAJOR ALLERGEN MAL D 1-LIKE"/>
    <property type="match status" value="1"/>
</dbReference>
<accession>A0AAV6WP16</accession>
<dbReference type="PRINTS" id="PR00634">
    <property type="entry name" value="BETALLERGEN"/>
</dbReference>
<dbReference type="GO" id="GO:0010427">
    <property type="term" value="F:abscisic acid binding"/>
    <property type="evidence" value="ECO:0007669"/>
    <property type="project" value="InterPro"/>
</dbReference>
<dbReference type="InterPro" id="IPR000916">
    <property type="entry name" value="Bet_v_I/MLP"/>
</dbReference>
<dbReference type="Proteomes" id="UP000826271">
    <property type="component" value="Unassembled WGS sequence"/>
</dbReference>
<proteinExistence type="inferred from homology"/>